<name>A0A1B9GRT4_9TREE</name>
<keyword evidence="4" id="KW-1185">Reference proteome</keyword>
<evidence type="ECO:0000256" key="1">
    <source>
        <dbReference type="SAM" id="MobiDB-lite"/>
    </source>
</evidence>
<accession>A0A1B9GRT4</accession>
<evidence type="ECO:0000313" key="4">
    <source>
        <dbReference type="Proteomes" id="UP000092666"/>
    </source>
</evidence>
<feature type="chain" id="PRO_5008627291" evidence="2">
    <location>
        <begin position="24"/>
        <end position="235"/>
    </location>
</feature>
<dbReference type="STRING" id="1296120.A0A1B9GRT4"/>
<gene>
    <name evidence="3" type="ORF">I316_04455</name>
</gene>
<proteinExistence type="predicted"/>
<protein>
    <submittedName>
        <fullName evidence="3">Uncharacterized protein</fullName>
    </submittedName>
</protein>
<reference evidence="4" key="2">
    <citation type="submission" date="2013-12" db="EMBL/GenBank/DDBJ databases">
        <title>Evolution of pathogenesis and genome organization in the Tremellales.</title>
        <authorList>
            <person name="Cuomo C."/>
            <person name="Litvintseva A."/>
            <person name="Heitman J."/>
            <person name="Chen Y."/>
            <person name="Sun S."/>
            <person name="Springer D."/>
            <person name="Dromer F."/>
            <person name="Young S."/>
            <person name="Zeng Q."/>
            <person name="Chapman S."/>
            <person name="Gujja S."/>
            <person name="Saif S."/>
            <person name="Birren B."/>
        </authorList>
    </citation>
    <scope>NUCLEOTIDE SEQUENCE [LARGE SCALE GENOMIC DNA]</scope>
    <source>
        <strain evidence="4">BCC8398</strain>
    </source>
</reference>
<dbReference type="Proteomes" id="UP000092666">
    <property type="component" value="Unassembled WGS sequence"/>
</dbReference>
<organism evidence="3 4">
    <name type="scientific">Kwoniella heveanensis BCC8398</name>
    <dbReference type="NCBI Taxonomy" id="1296120"/>
    <lineage>
        <taxon>Eukaryota</taxon>
        <taxon>Fungi</taxon>
        <taxon>Dikarya</taxon>
        <taxon>Basidiomycota</taxon>
        <taxon>Agaricomycotina</taxon>
        <taxon>Tremellomycetes</taxon>
        <taxon>Tremellales</taxon>
        <taxon>Cryptococcaceae</taxon>
        <taxon>Kwoniella</taxon>
    </lineage>
</organism>
<dbReference type="AlphaFoldDB" id="A0A1B9GRT4"/>
<evidence type="ECO:0000256" key="2">
    <source>
        <dbReference type="SAM" id="SignalP"/>
    </source>
</evidence>
<sequence length="235" mass="25618">MCQYLWSSGVILLLCAKHQLAEGSETITLEEIRHNVRLCYQSLVAFIPVWPGAKKLSELLLQVEATATPLQMLPQRDDDREGHTQMNKPSPIGLRPSPSVDRPFFEQGNEAFAPVGSITSQSEWVLPQPLMEPSAPDLGEASLLSSGEGYHSQIPAGSLNIFDVSISDFPPTFPDHDEPPQENLLSATTDPMNSHNPDLNDVLRDLFYGNGIAGEAFWGVFTNVNGAQDQGGGGY</sequence>
<evidence type="ECO:0000313" key="3">
    <source>
        <dbReference type="EMBL" id="OCF33743.1"/>
    </source>
</evidence>
<reference evidence="3 4" key="1">
    <citation type="submission" date="2013-07" db="EMBL/GenBank/DDBJ databases">
        <title>The Genome Sequence of Cryptococcus heveanensis BCC8398.</title>
        <authorList>
            <consortium name="The Broad Institute Genome Sequencing Platform"/>
            <person name="Cuomo C."/>
            <person name="Litvintseva A."/>
            <person name="Chen Y."/>
            <person name="Heitman J."/>
            <person name="Sun S."/>
            <person name="Springer D."/>
            <person name="Dromer F."/>
            <person name="Young S.K."/>
            <person name="Zeng Q."/>
            <person name="Gargeya S."/>
            <person name="Fitzgerald M."/>
            <person name="Abouelleil A."/>
            <person name="Alvarado L."/>
            <person name="Berlin A.M."/>
            <person name="Chapman S.B."/>
            <person name="Dewar J."/>
            <person name="Goldberg J."/>
            <person name="Griggs A."/>
            <person name="Gujja S."/>
            <person name="Hansen M."/>
            <person name="Howarth C."/>
            <person name="Imamovic A."/>
            <person name="Larimer J."/>
            <person name="McCowan C."/>
            <person name="Murphy C."/>
            <person name="Pearson M."/>
            <person name="Priest M."/>
            <person name="Roberts A."/>
            <person name="Saif S."/>
            <person name="Shea T."/>
            <person name="Sykes S."/>
            <person name="Wortman J."/>
            <person name="Nusbaum C."/>
            <person name="Birren B."/>
        </authorList>
    </citation>
    <scope>NUCLEOTIDE SEQUENCE [LARGE SCALE GENOMIC DNA]</scope>
    <source>
        <strain evidence="3 4">BCC8398</strain>
    </source>
</reference>
<keyword evidence="2" id="KW-0732">Signal</keyword>
<dbReference type="EMBL" id="KI669503">
    <property type="protein sequence ID" value="OCF33743.1"/>
    <property type="molecule type" value="Genomic_DNA"/>
</dbReference>
<feature type="signal peptide" evidence="2">
    <location>
        <begin position="1"/>
        <end position="23"/>
    </location>
</feature>
<feature type="region of interest" description="Disordered" evidence="1">
    <location>
        <begin position="72"/>
        <end position="100"/>
    </location>
</feature>